<reference evidence="3" key="1">
    <citation type="submission" date="2015-05" db="EMBL/GenBank/DDBJ databases">
        <authorList>
            <person name="Collingro A."/>
        </authorList>
    </citation>
    <scope>NUCLEOTIDE SEQUENCE [LARGE SCALE GENOMIC DNA]</scope>
    <source>
        <strain evidence="3">Ps</strain>
    </source>
</reference>
<sequence length="125" mass="14632">MLNVDLAINFIKENGAKKFDLIWNNIKKDLFNEIETNKKEAEIKSDFFISMINDEKLIMIGNEIWDLRENYSLKEIGVINVNVFGSQIEKEDDQELLKANDLTLDEEEDEVEDSPVFENNEEEDN</sequence>
<dbReference type="Proteomes" id="UP000242141">
    <property type="component" value="Unassembled WGS sequence"/>
</dbReference>
<dbReference type="EMBL" id="CWGI01000001">
    <property type="protein sequence ID" value="CRX37070.1"/>
    <property type="molecule type" value="Genomic_DNA"/>
</dbReference>
<feature type="compositionally biased region" description="Acidic residues" evidence="1">
    <location>
        <begin position="103"/>
        <end position="125"/>
    </location>
</feature>
<dbReference type="Gene3D" id="1.10.10.1250">
    <property type="entry name" value="RNA polymerase, subunit delta, N-terminal domain"/>
    <property type="match status" value="1"/>
</dbReference>
<proteinExistence type="predicted"/>
<name>A0A0G7ZLP3_9MOLU</name>
<gene>
    <name evidence="2" type="ORF">HEPPS_02750</name>
</gene>
<dbReference type="InterPro" id="IPR038087">
    <property type="entry name" value="RNAP_delta_N_dom_sf"/>
</dbReference>
<evidence type="ECO:0000313" key="2">
    <source>
        <dbReference type="EMBL" id="CRX37070.1"/>
    </source>
</evidence>
<feature type="region of interest" description="Disordered" evidence="1">
    <location>
        <begin position="100"/>
        <end position="125"/>
    </location>
</feature>
<evidence type="ECO:0000256" key="1">
    <source>
        <dbReference type="SAM" id="MobiDB-lite"/>
    </source>
</evidence>
<accession>A0A0G7ZLP3</accession>
<keyword evidence="3" id="KW-1185">Reference proteome</keyword>
<protein>
    <recommendedName>
        <fullName evidence="4">RNAP delta factor</fullName>
    </recommendedName>
</protein>
<evidence type="ECO:0008006" key="4">
    <source>
        <dbReference type="Google" id="ProtNLM"/>
    </source>
</evidence>
<dbReference type="AlphaFoldDB" id="A0A0G7ZLP3"/>
<evidence type="ECO:0000313" key="3">
    <source>
        <dbReference type="Proteomes" id="UP000242141"/>
    </source>
</evidence>
<organism evidence="2 3">
    <name type="scientific">Candidatus Hepatoplasma crinochetorum</name>
    <dbReference type="NCBI Taxonomy" id="295596"/>
    <lineage>
        <taxon>Bacteria</taxon>
        <taxon>Bacillati</taxon>
        <taxon>Mycoplasmatota</taxon>
        <taxon>Mollicutes</taxon>
        <taxon>Candidatus Hepatoplasmataceae</taxon>
        <taxon>Candidatus Hepatoplasma</taxon>
    </lineage>
</organism>